<evidence type="ECO:0000256" key="5">
    <source>
        <dbReference type="SAM" id="Phobius"/>
    </source>
</evidence>
<keyword evidence="7" id="KW-1185">Reference proteome</keyword>
<reference evidence="6 7" key="1">
    <citation type="journal article" date="2018" name="Gigascience">
        <title>Genomes of trombidid mites reveal novel predicted allergens and laterally-transferred genes associated with secondary metabolism.</title>
        <authorList>
            <person name="Dong X."/>
            <person name="Chaisiri K."/>
            <person name="Xia D."/>
            <person name="Armstrong S.D."/>
            <person name="Fang Y."/>
            <person name="Donnelly M.J."/>
            <person name="Kadowaki T."/>
            <person name="McGarry J.W."/>
            <person name="Darby A.C."/>
            <person name="Makepeace B.L."/>
        </authorList>
    </citation>
    <scope>NUCLEOTIDE SEQUENCE [LARGE SCALE GENOMIC DNA]</scope>
    <source>
        <strain evidence="6">UoL-UT</strain>
    </source>
</reference>
<dbReference type="AlphaFoldDB" id="A0A443S6V5"/>
<evidence type="ECO:0000313" key="6">
    <source>
        <dbReference type="EMBL" id="RWS23262.1"/>
    </source>
</evidence>
<dbReference type="PANTHER" id="PTHR45902:SF4">
    <property type="entry name" value="G-PROTEIN COUPLED RECEPTORS FAMILY 2 PROFILE 2 DOMAIN-CONTAINING PROTEIN"/>
    <property type="match status" value="1"/>
</dbReference>
<dbReference type="OrthoDB" id="6506272at2759"/>
<dbReference type="Pfam" id="PF00002">
    <property type="entry name" value="7tm_2"/>
    <property type="match status" value="1"/>
</dbReference>
<dbReference type="EMBL" id="NCKV01006806">
    <property type="protein sequence ID" value="RWS23262.1"/>
    <property type="molecule type" value="Genomic_DNA"/>
</dbReference>
<evidence type="ECO:0000313" key="7">
    <source>
        <dbReference type="Proteomes" id="UP000288716"/>
    </source>
</evidence>
<keyword evidence="4 5" id="KW-0472">Membrane</keyword>
<dbReference type="Proteomes" id="UP000288716">
    <property type="component" value="Unassembled WGS sequence"/>
</dbReference>
<dbReference type="InterPro" id="IPR000832">
    <property type="entry name" value="GPCR_2_secretin-like"/>
</dbReference>
<evidence type="ECO:0000256" key="1">
    <source>
        <dbReference type="ARBA" id="ARBA00004141"/>
    </source>
</evidence>
<accession>A0A443S6V5</accession>
<comment type="subcellular location">
    <subcellularLocation>
        <location evidence="1">Membrane</location>
        <topology evidence="1">Multi-pass membrane protein</topology>
    </subcellularLocation>
</comment>
<proteinExistence type="predicted"/>
<keyword evidence="6" id="KW-0675">Receptor</keyword>
<dbReference type="GO" id="GO:0016020">
    <property type="term" value="C:membrane"/>
    <property type="evidence" value="ECO:0007669"/>
    <property type="project" value="UniProtKB-SubCell"/>
</dbReference>
<dbReference type="Gene3D" id="1.20.1070.10">
    <property type="entry name" value="Rhodopsin 7-helix transmembrane proteins"/>
    <property type="match status" value="1"/>
</dbReference>
<keyword evidence="2 5" id="KW-0812">Transmembrane</keyword>
<feature type="transmembrane region" description="Helical" evidence="5">
    <location>
        <begin position="42"/>
        <end position="62"/>
    </location>
</feature>
<evidence type="ECO:0000256" key="2">
    <source>
        <dbReference type="ARBA" id="ARBA00022692"/>
    </source>
</evidence>
<dbReference type="InterPro" id="IPR053231">
    <property type="entry name" value="GPCR_LN-TM7"/>
</dbReference>
<sequence length="117" mass="13470">MPLIIILFSNAIFFTLTVINLKRTKKVTEVIRNKEDNIRLKLYLKLALIMGFTWIFAFIASFNGIDYLWYPFTILNGLQGVFIFMAFSLKKKNIESIRSTFMSTVIASVTKTNSTSL</sequence>
<gene>
    <name evidence="6" type="ORF">B4U80_11471</name>
</gene>
<organism evidence="6 7">
    <name type="scientific">Leptotrombidium deliense</name>
    <dbReference type="NCBI Taxonomy" id="299467"/>
    <lineage>
        <taxon>Eukaryota</taxon>
        <taxon>Metazoa</taxon>
        <taxon>Ecdysozoa</taxon>
        <taxon>Arthropoda</taxon>
        <taxon>Chelicerata</taxon>
        <taxon>Arachnida</taxon>
        <taxon>Acari</taxon>
        <taxon>Acariformes</taxon>
        <taxon>Trombidiformes</taxon>
        <taxon>Prostigmata</taxon>
        <taxon>Anystina</taxon>
        <taxon>Parasitengona</taxon>
        <taxon>Trombiculoidea</taxon>
        <taxon>Trombiculidae</taxon>
        <taxon>Leptotrombidium</taxon>
    </lineage>
</organism>
<evidence type="ECO:0000256" key="4">
    <source>
        <dbReference type="ARBA" id="ARBA00023136"/>
    </source>
</evidence>
<comment type="caution">
    <text evidence="6">The sequence shown here is derived from an EMBL/GenBank/DDBJ whole genome shotgun (WGS) entry which is preliminary data.</text>
</comment>
<feature type="transmembrane region" description="Helical" evidence="5">
    <location>
        <begin position="6"/>
        <end position="21"/>
    </location>
</feature>
<dbReference type="PANTHER" id="PTHR45902">
    <property type="entry name" value="LATROPHILIN RECEPTOR-LIKE PROTEIN A"/>
    <property type="match status" value="1"/>
</dbReference>
<dbReference type="GO" id="GO:0004930">
    <property type="term" value="F:G protein-coupled receptor activity"/>
    <property type="evidence" value="ECO:0007669"/>
    <property type="project" value="InterPro"/>
</dbReference>
<keyword evidence="3 5" id="KW-1133">Transmembrane helix</keyword>
<dbReference type="STRING" id="299467.A0A443S6V5"/>
<dbReference type="VEuPathDB" id="VectorBase:LDEU008778"/>
<protein>
    <submittedName>
        <fullName evidence="6">G-protein coupled receptor 2-like protein</fullName>
    </submittedName>
</protein>
<feature type="transmembrane region" description="Helical" evidence="5">
    <location>
        <begin position="68"/>
        <end position="89"/>
    </location>
</feature>
<name>A0A443S6V5_9ACAR</name>
<evidence type="ECO:0000256" key="3">
    <source>
        <dbReference type="ARBA" id="ARBA00022989"/>
    </source>
</evidence>